<reference evidence="1 2" key="1">
    <citation type="submission" date="2021-06" db="EMBL/GenBank/DDBJ databases">
        <title>Caerostris darwini draft genome.</title>
        <authorList>
            <person name="Kono N."/>
            <person name="Arakawa K."/>
        </authorList>
    </citation>
    <scope>NUCLEOTIDE SEQUENCE [LARGE SCALE GENOMIC DNA]</scope>
</reference>
<proteinExistence type="predicted"/>
<keyword evidence="2" id="KW-1185">Reference proteome</keyword>
<name>A0AAV4MR39_9ARAC</name>
<comment type="caution">
    <text evidence="1">The sequence shown here is derived from an EMBL/GenBank/DDBJ whole genome shotgun (WGS) entry which is preliminary data.</text>
</comment>
<accession>A0AAV4MR39</accession>
<dbReference type="AlphaFoldDB" id="A0AAV4MR39"/>
<sequence length="105" mass="11880">MLSVAYPIKFIKSPSAVNVGSVKRGKHSAGFKIKLIQFSKENGNHAAERIFDASESSLHRTEDDYLFINQSNGDGEEEKEFYDMPEDITDEDNDELFMLSKKKSS</sequence>
<dbReference type="Proteomes" id="UP001054837">
    <property type="component" value="Unassembled WGS sequence"/>
</dbReference>
<organism evidence="1 2">
    <name type="scientific">Caerostris darwini</name>
    <dbReference type="NCBI Taxonomy" id="1538125"/>
    <lineage>
        <taxon>Eukaryota</taxon>
        <taxon>Metazoa</taxon>
        <taxon>Ecdysozoa</taxon>
        <taxon>Arthropoda</taxon>
        <taxon>Chelicerata</taxon>
        <taxon>Arachnida</taxon>
        <taxon>Araneae</taxon>
        <taxon>Araneomorphae</taxon>
        <taxon>Entelegynae</taxon>
        <taxon>Araneoidea</taxon>
        <taxon>Araneidae</taxon>
        <taxon>Caerostris</taxon>
    </lineage>
</organism>
<evidence type="ECO:0000313" key="2">
    <source>
        <dbReference type="Proteomes" id="UP001054837"/>
    </source>
</evidence>
<dbReference type="EMBL" id="BPLQ01000742">
    <property type="protein sequence ID" value="GIX74359.1"/>
    <property type="molecule type" value="Genomic_DNA"/>
</dbReference>
<protein>
    <submittedName>
        <fullName evidence="1">Uncharacterized protein</fullName>
    </submittedName>
</protein>
<evidence type="ECO:0000313" key="1">
    <source>
        <dbReference type="EMBL" id="GIX74359.1"/>
    </source>
</evidence>
<gene>
    <name evidence="1" type="ORF">CDAR_494071</name>
</gene>